<evidence type="ECO:0000313" key="2">
    <source>
        <dbReference type="Proteomes" id="UP000319255"/>
    </source>
</evidence>
<evidence type="ECO:0000313" key="1">
    <source>
        <dbReference type="EMBL" id="TPE47548.1"/>
    </source>
</evidence>
<comment type="caution">
    <text evidence="1">The sequence shown here is derived from an EMBL/GenBank/DDBJ whole genome shotgun (WGS) entry which is preliminary data.</text>
</comment>
<proteinExistence type="predicted"/>
<accession>A0A501WDS5</accession>
<dbReference type="Proteomes" id="UP000319255">
    <property type="component" value="Unassembled WGS sequence"/>
</dbReference>
<keyword evidence="2" id="KW-1185">Reference proteome</keyword>
<dbReference type="RefSeq" id="WP_140455838.1">
    <property type="nucleotide sequence ID" value="NZ_VFRP01000029.1"/>
</dbReference>
<sequence length="76" mass="8722">MLIEITGTESLCKRARRLIREGADPNEHVEWVRNGIPVFKRTCSLSEWAGHRIMENDHTSARFVRYTPNTLPAANT</sequence>
<organism evidence="1 2">
    <name type="scientific">Amaricoccus solimangrovi</name>
    <dbReference type="NCBI Taxonomy" id="2589815"/>
    <lineage>
        <taxon>Bacteria</taxon>
        <taxon>Pseudomonadati</taxon>
        <taxon>Pseudomonadota</taxon>
        <taxon>Alphaproteobacteria</taxon>
        <taxon>Rhodobacterales</taxon>
        <taxon>Paracoccaceae</taxon>
        <taxon>Amaricoccus</taxon>
    </lineage>
</organism>
<dbReference type="EMBL" id="VFRP01000029">
    <property type="protein sequence ID" value="TPE47548.1"/>
    <property type="molecule type" value="Genomic_DNA"/>
</dbReference>
<gene>
    <name evidence="1" type="ORF">FJM51_19635</name>
</gene>
<dbReference type="AlphaFoldDB" id="A0A501WDS5"/>
<name>A0A501WDS5_9RHOB</name>
<protein>
    <submittedName>
        <fullName evidence="1">Uncharacterized protein</fullName>
    </submittedName>
</protein>
<reference evidence="1 2" key="1">
    <citation type="submission" date="2019-06" db="EMBL/GenBank/DDBJ databases">
        <title>A novel bacterium of genus Amaricoccus, isolated from marine sediment.</title>
        <authorList>
            <person name="Huang H."/>
            <person name="Mo K."/>
            <person name="Hu Y."/>
        </authorList>
    </citation>
    <scope>NUCLEOTIDE SEQUENCE [LARGE SCALE GENOMIC DNA]</scope>
    <source>
        <strain evidence="1 2">HB172011</strain>
    </source>
</reference>